<evidence type="ECO:0000313" key="2">
    <source>
        <dbReference type="Proteomes" id="UP000295063"/>
    </source>
</evidence>
<proteinExistence type="predicted"/>
<accession>A0A4R1Q2A3</accession>
<dbReference type="EMBL" id="SLUI01000005">
    <property type="protein sequence ID" value="TCL37778.1"/>
    <property type="molecule type" value="Genomic_DNA"/>
</dbReference>
<dbReference type="OrthoDB" id="1683614at2"/>
<sequence length="104" mass="11482">MCTIAKIIALQSHYGSIARHLQQHGYHIISLQQAAEPGQRVDALLVTGYRPDMDELSGCASADITVGSGCSVLDERQALTLNITGQRPEQVRSALERHLRRQEM</sequence>
<organism evidence="1 2">
    <name type="scientific">Anaerospora hongkongensis</name>
    <dbReference type="NCBI Taxonomy" id="244830"/>
    <lineage>
        <taxon>Bacteria</taxon>
        <taxon>Bacillati</taxon>
        <taxon>Bacillota</taxon>
        <taxon>Negativicutes</taxon>
        <taxon>Selenomonadales</taxon>
        <taxon>Sporomusaceae</taxon>
        <taxon>Anaerospora</taxon>
    </lineage>
</organism>
<dbReference type="Proteomes" id="UP000295063">
    <property type="component" value="Unassembled WGS sequence"/>
</dbReference>
<dbReference type="AlphaFoldDB" id="A0A4R1Q2A3"/>
<reference evidence="1 2" key="1">
    <citation type="submission" date="2019-03" db="EMBL/GenBank/DDBJ databases">
        <title>Genomic Encyclopedia of Type Strains, Phase IV (KMG-IV): sequencing the most valuable type-strain genomes for metagenomic binning, comparative biology and taxonomic classification.</title>
        <authorList>
            <person name="Goeker M."/>
        </authorList>
    </citation>
    <scope>NUCLEOTIDE SEQUENCE [LARGE SCALE GENOMIC DNA]</scope>
    <source>
        <strain evidence="1 2">DSM 15969</strain>
    </source>
</reference>
<protein>
    <submittedName>
        <fullName evidence="1">Uncharacterized protein UPF0180</fullName>
    </submittedName>
</protein>
<name>A0A4R1Q2A3_9FIRM</name>
<dbReference type="InterPro" id="IPR005370">
    <property type="entry name" value="UPF0180"/>
</dbReference>
<dbReference type="RefSeq" id="WP_132078873.1">
    <property type="nucleotide sequence ID" value="NZ_DALYTA010000016.1"/>
</dbReference>
<gene>
    <name evidence="1" type="ORF">EV210_105214</name>
</gene>
<comment type="caution">
    <text evidence="1">The sequence shown here is derived from an EMBL/GenBank/DDBJ whole genome shotgun (WGS) entry which is preliminary data.</text>
</comment>
<evidence type="ECO:0000313" key="1">
    <source>
        <dbReference type="EMBL" id="TCL37778.1"/>
    </source>
</evidence>
<dbReference type="Pfam" id="PF03698">
    <property type="entry name" value="UPF0180"/>
    <property type="match status" value="1"/>
</dbReference>
<keyword evidence="2" id="KW-1185">Reference proteome</keyword>